<dbReference type="Pfam" id="PF00583">
    <property type="entry name" value="Acetyltransf_1"/>
    <property type="match status" value="1"/>
</dbReference>
<dbReference type="GO" id="GO:0016747">
    <property type="term" value="F:acyltransferase activity, transferring groups other than amino-acyl groups"/>
    <property type="evidence" value="ECO:0007669"/>
    <property type="project" value="InterPro"/>
</dbReference>
<evidence type="ECO:0000313" key="3">
    <source>
        <dbReference type="Proteomes" id="UP000005439"/>
    </source>
</evidence>
<dbReference type="PATRIC" id="fig|679936.5.peg.1573"/>
<reference evidence="3" key="1">
    <citation type="submission" date="2011-12" db="EMBL/GenBank/DDBJ databases">
        <title>The complete genome of chromosome of Sulfobacillus acidophilus DSM 10332.</title>
        <authorList>
            <person name="Lucas S."/>
            <person name="Han J."/>
            <person name="Lapidus A."/>
            <person name="Bruce D."/>
            <person name="Goodwin L."/>
            <person name="Pitluck S."/>
            <person name="Peters L."/>
            <person name="Kyrpides N."/>
            <person name="Mavromatis K."/>
            <person name="Ivanova N."/>
            <person name="Mikhailova N."/>
            <person name="Chertkov O."/>
            <person name="Saunders E."/>
            <person name="Detter J.C."/>
            <person name="Tapia R."/>
            <person name="Han C."/>
            <person name="Land M."/>
            <person name="Hauser L."/>
            <person name="Markowitz V."/>
            <person name="Cheng J.-F."/>
            <person name="Hugenholtz P."/>
            <person name="Woyke T."/>
            <person name="Wu D."/>
            <person name="Pukall R."/>
            <person name="Gehrich-Schroeter G."/>
            <person name="Schneider S."/>
            <person name="Klenk H.-P."/>
            <person name="Eisen J.A."/>
        </authorList>
    </citation>
    <scope>NUCLEOTIDE SEQUENCE [LARGE SCALE GENOMIC DNA]</scope>
    <source>
        <strain evidence="3">ATCC 700253 / DSM 10332 / NAL</strain>
    </source>
</reference>
<reference evidence="2 3" key="2">
    <citation type="journal article" date="2012" name="Stand. Genomic Sci.">
        <title>Complete genome sequence of the moderately thermophilic mineral-sulfide-oxidizing firmicute Sulfobacillus acidophilus type strain (NAL(T)).</title>
        <authorList>
            <person name="Anderson I."/>
            <person name="Chertkov O."/>
            <person name="Chen A."/>
            <person name="Saunders E."/>
            <person name="Lapidus A."/>
            <person name="Nolan M."/>
            <person name="Lucas S."/>
            <person name="Hammon N."/>
            <person name="Deshpande S."/>
            <person name="Cheng J.F."/>
            <person name="Han C."/>
            <person name="Tapia R."/>
            <person name="Goodwin L.A."/>
            <person name="Pitluck S."/>
            <person name="Liolios K."/>
            <person name="Pagani I."/>
            <person name="Ivanova N."/>
            <person name="Mikhailova N."/>
            <person name="Pati A."/>
            <person name="Palaniappan K."/>
            <person name="Land M."/>
            <person name="Pan C."/>
            <person name="Rohde M."/>
            <person name="Pukall R."/>
            <person name="Goker M."/>
            <person name="Detter J.C."/>
            <person name="Woyke T."/>
            <person name="Bristow J."/>
            <person name="Eisen J.A."/>
            <person name="Markowitz V."/>
            <person name="Hugenholtz P."/>
            <person name="Kyrpides N.C."/>
            <person name="Klenk H.P."/>
            <person name="Mavromatis K."/>
        </authorList>
    </citation>
    <scope>NUCLEOTIDE SEQUENCE [LARGE SCALE GENOMIC DNA]</scope>
    <source>
        <strain evidence="3">ATCC 700253 / DSM 10332 / NAL</strain>
    </source>
</reference>
<dbReference type="PROSITE" id="PS51186">
    <property type="entry name" value="GNAT"/>
    <property type="match status" value="1"/>
</dbReference>
<dbReference type="HOGENOM" id="CLU_065178_0_0_9"/>
<dbReference type="Gene3D" id="3.40.630.30">
    <property type="match status" value="1"/>
</dbReference>
<dbReference type="AlphaFoldDB" id="G8TXP8"/>
<evidence type="ECO:0000259" key="1">
    <source>
        <dbReference type="PROSITE" id="PS51186"/>
    </source>
</evidence>
<dbReference type="InterPro" id="IPR016181">
    <property type="entry name" value="Acyl_CoA_acyltransferase"/>
</dbReference>
<dbReference type="EMBL" id="CP003179">
    <property type="protein sequence ID" value="AEW05004.1"/>
    <property type="molecule type" value="Genomic_DNA"/>
</dbReference>
<accession>G8TXP8</accession>
<dbReference type="CDD" id="cd04301">
    <property type="entry name" value="NAT_SF"/>
    <property type="match status" value="1"/>
</dbReference>
<gene>
    <name evidence="2" type="ordered locus">Sulac_1507</name>
</gene>
<protein>
    <submittedName>
        <fullName evidence="2">GCN5-related N-acetyltransferase</fullName>
    </submittedName>
</protein>
<dbReference type="SUPFAM" id="SSF55729">
    <property type="entry name" value="Acyl-CoA N-acyltransferases (Nat)"/>
    <property type="match status" value="1"/>
</dbReference>
<proteinExistence type="predicted"/>
<sequence length="273" mass="30179">MDQASLARRIEGSLIDGTLAIIDILNRLDPAVKRAARTIGGGVAIAGGPGSPLSFVVGLGLHRPFTEEDMDAIETFDETYDAGLTIRTTPFSQDRVERLASERGYRLEERIAVWYLSLTDWRSAWDRPDERVRPAGTDEEAMWAMVVEQGFRNRTDRLPDADLLLSRAFFRMAGGVPVIAEVEGQPAGGGMLAVSGQESALFAGSVHPAFRGRRLQPALIDWRLRLAQKQGCRWATVETVPDSISARNVEQSGFRLVYHVALWRKPSSSDSRK</sequence>
<dbReference type="Proteomes" id="UP000005439">
    <property type="component" value="Chromosome"/>
</dbReference>
<dbReference type="STRING" id="679936.Sulac_1507"/>
<evidence type="ECO:0000313" key="2">
    <source>
        <dbReference type="EMBL" id="AEW05004.1"/>
    </source>
</evidence>
<dbReference type="KEGG" id="sap:Sulac_1507"/>
<organism evidence="2 3">
    <name type="scientific">Sulfobacillus acidophilus (strain ATCC 700253 / DSM 10332 / NAL)</name>
    <dbReference type="NCBI Taxonomy" id="679936"/>
    <lineage>
        <taxon>Bacteria</taxon>
        <taxon>Bacillati</taxon>
        <taxon>Bacillota</taxon>
        <taxon>Clostridia</taxon>
        <taxon>Eubacteriales</taxon>
        <taxon>Clostridiales Family XVII. Incertae Sedis</taxon>
        <taxon>Sulfobacillus</taxon>
    </lineage>
</organism>
<keyword evidence="3" id="KW-1185">Reference proteome</keyword>
<dbReference type="InterPro" id="IPR000182">
    <property type="entry name" value="GNAT_dom"/>
</dbReference>
<feature type="domain" description="N-acetyltransferase" evidence="1">
    <location>
        <begin position="130"/>
        <end position="273"/>
    </location>
</feature>
<name>G8TXP8_SULAD</name>